<dbReference type="Proteomes" id="UP000326924">
    <property type="component" value="Unassembled WGS sequence"/>
</dbReference>
<dbReference type="InParanoid" id="A0A5J5EQF0"/>
<accession>A0A5J5EQF0</accession>
<dbReference type="AlphaFoldDB" id="A0A5J5EQF0"/>
<dbReference type="EMBL" id="VXIS01000167">
    <property type="protein sequence ID" value="KAA8899413.1"/>
    <property type="molecule type" value="Genomic_DNA"/>
</dbReference>
<proteinExistence type="predicted"/>
<organism evidence="1 2">
    <name type="scientific">Sphaerosporella brunnea</name>
    <dbReference type="NCBI Taxonomy" id="1250544"/>
    <lineage>
        <taxon>Eukaryota</taxon>
        <taxon>Fungi</taxon>
        <taxon>Dikarya</taxon>
        <taxon>Ascomycota</taxon>
        <taxon>Pezizomycotina</taxon>
        <taxon>Pezizomycetes</taxon>
        <taxon>Pezizales</taxon>
        <taxon>Pyronemataceae</taxon>
        <taxon>Sphaerosporella</taxon>
    </lineage>
</organism>
<name>A0A5J5EQF0_9PEZI</name>
<evidence type="ECO:0000313" key="2">
    <source>
        <dbReference type="Proteomes" id="UP000326924"/>
    </source>
</evidence>
<comment type="caution">
    <text evidence="1">The sequence shown here is derived from an EMBL/GenBank/DDBJ whole genome shotgun (WGS) entry which is preliminary data.</text>
</comment>
<reference evidence="1 2" key="1">
    <citation type="submission" date="2019-09" db="EMBL/GenBank/DDBJ databases">
        <title>Draft genome of the ectomycorrhizal ascomycete Sphaerosporella brunnea.</title>
        <authorList>
            <consortium name="DOE Joint Genome Institute"/>
            <person name="Benucci G.M."/>
            <person name="Marozzi G."/>
            <person name="Antonielli L."/>
            <person name="Sanchez S."/>
            <person name="Marco P."/>
            <person name="Wang X."/>
            <person name="Falini L.B."/>
            <person name="Barry K."/>
            <person name="Haridas S."/>
            <person name="Lipzen A."/>
            <person name="Labutti K."/>
            <person name="Grigoriev I.V."/>
            <person name="Murat C."/>
            <person name="Martin F."/>
            <person name="Albertini E."/>
            <person name="Donnini D."/>
            <person name="Bonito G."/>
        </authorList>
    </citation>
    <scope>NUCLEOTIDE SEQUENCE [LARGE SCALE GENOMIC DNA]</scope>
    <source>
        <strain evidence="1 2">Sb_GMNB300</strain>
    </source>
</reference>
<sequence length="218" mass="24223">MPAFPPLPKSKLDTLPTELLQEIFLFSLNPSLPAASRALSTTLTGPHLRRRYLHEHRHSAPDLSRAFKARFFTVEFLADYERLFSRLEAEGTWIPLRLLYEDAGGALMEALMERGAKWEPEAYDSVLEGLREALREQRESVVQVALRDEGVAVDTACLRVALENGCGKPVLEVLAGRGADVGDVGVWKAALARDNELVEWLFTKATPPGEVLGQLMGR</sequence>
<dbReference type="OrthoDB" id="4167490at2759"/>
<gene>
    <name evidence="1" type="ORF">FN846DRAFT_960574</name>
</gene>
<evidence type="ECO:0000313" key="1">
    <source>
        <dbReference type="EMBL" id="KAA8899413.1"/>
    </source>
</evidence>
<keyword evidence="2" id="KW-1185">Reference proteome</keyword>
<protein>
    <submittedName>
        <fullName evidence="1">Uncharacterized protein</fullName>
    </submittedName>
</protein>